<accession>A0ABT5UDB6</accession>
<feature type="chain" id="PRO_5046312257" evidence="1">
    <location>
        <begin position="24"/>
        <end position="193"/>
    </location>
</feature>
<organism evidence="3 4">
    <name type="scientific">Spartinivicinus poritis</name>
    <dbReference type="NCBI Taxonomy" id="2994640"/>
    <lineage>
        <taxon>Bacteria</taxon>
        <taxon>Pseudomonadati</taxon>
        <taxon>Pseudomonadota</taxon>
        <taxon>Gammaproteobacteria</taxon>
        <taxon>Oceanospirillales</taxon>
        <taxon>Zooshikellaceae</taxon>
        <taxon>Spartinivicinus</taxon>
    </lineage>
</organism>
<comment type="caution">
    <text evidence="3">The sequence shown here is derived from an EMBL/GenBank/DDBJ whole genome shotgun (WGS) entry which is preliminary data.</text>
</comment>
<keyword evidence="4" id="KW-1185">Reference proteome</keyword>
<dbReference type="InterPro" id="IPR036761">
    <property type="entry name" value="TTHA0802/YceI-like_sf"/>
</dbReference>
<proteinExistence type="predicted"/>
<dbReference type="RefSeq" id="WP_274690687.1">
    <property type="nucleotide sequence ID" value="NZ_JAPMOU010000033.1"/>
</dbReference>
<dbReference type="NCBIfam" id="NF002994">
    <property type="entry name" value="PRK03757.1"/>
    <property type="match status" value="1"/>
</dbReference>
<dbReference type="Pfam" id="PF04264">
    <property type="entry name" value="YceI"/>
    <property type="match status" value="1"/>
</dbReference>
<dbReference type="PANTHER" id="PTHR34406">
    <property type="entry name" value="PROTEIN YCEI"/>
    <property type="match status" value="1"/>
</dbReference>
<keyword evidence="1" id="KW-0732">Signal</keyword>
<evidence type="ECO:0000259" key="2">
    <source>
        <dbReference type="SMART" id="SM00867"/>
    </source>
</evidence>
<dbReference type="PANTHER" id="PTHR34406:SF1">
    <property type="entry name" value="PROTEIN YCEI"/>
    <property type="match status" value="1"/>
</dbReference>
<feature type="domain" description="Lipid/polyisoprenoid-binding YceI-like" evidence="2">
    <location>
        <begin position="25"/>
        <end position="190"/>
    </location>
</feature>
<evidence type="ECO:0000313" key="3">
    <source>
        <dbReference type="EMBL" id="MDE1464360.1"/>
    </source>
</evidence>
<dbReference type="SMART" id="SM00867">
    <property type="entry name" value="YceI"/>
    <property type="match status" value="1"/>
</dbReference>
<sequence>MRLNKVAGMFMGFILLASSQLWAADYKIDTQGAHAFIQFRVKHLGYSWLYGRFNTFEGSFSYDEKKPEATKVNVTIDTASVDSNHAERDKHLRSDDFLDVKKYPKATFVSKKVIPKGDDKAVLVGDLTLHGVTKEVTIDVTAIGGGKDPWGGYRQGFQGSTSFKLKDFNIKKDLGPASQEVELILSIEGIRQG</sequence>
<reference evidence="3 4" key="1">
    <citation type="submission" date="2022-11" db="EMBL/GenBank/DDBJ databases">
        <title>Spartinivicinus poritis sp. nov., isolated from scleractinian coral Porites lutea.</title>
        <authorList>
            <person name="Zhang G."/>
            <person name="Cai L."/>
            <person name="Wei Q."/>
        </authorList>
    </citation>
    <scope>NUCLEOTIDE SEQUENCE [LARGE SCALE GENOMIC DNA]</scope>
    <source>
        <strain evidence="3 4">A2-2</strain>
    </source>
</reference>
<dbReference type="InterPro" id="IPR007372">
    <property type="entry name" value="Lipid/polyisoprenoid-bd_YceI"/>
</dbReference>
<evidence type="ECO:0000256" key="1">
    <source>
        <dbReference type="SAM" id="SignalP"/>
    </source>
</evidence>
<dbReference type="SUPFAM" id="SSF101874">
    <property type="entry name" value="YceI-like"/>
    <property type="match status" value="1"/>
</dbReference>
<dbReference type="Gene3D" id="2.40.128.110">
    <property type="entry name" value="Lipid/polyisoprenoid-binding, YceI-like"/>
    <property type="match status" value="1"/>
</dbReference>
<protein>
    <submittedName>
        <fullName evidence="3">YceI family protein</fullName>
    </submittedName>
</protein>
<feature type="signal peptide" evidence="1">
    <location>
        <begin position="1"/>
        <end position="23"/>
    </location>
</feature>
<evidence type="ECO:0000313" key="4">
    <source>
        <dbReference type="Proteomes" id="UP001528823"/>
    </source>
</evidence>
<gene>
    <name evidence="3" type="ORF">ORQ98_20570</name>
</gene>
<name>A0ABT5UDB6_9GAMM</name>
<dbReference type="Proteomes" id="UP001528823">
    <property type="component" value="Unassembled WGS sequence"/>
</dbReference>
<dbReference type="EMBL" id="JAPMOU010000033">
    <property type="protein sequence ID" value="MDE1464360.1"/>
    <property type="molecule type" value="Genomic_DNA"/>
</dbReference>